<feature type="signal peptide" evidence="1">
    <location>
        <begin position="1"/>
        <end position="20"/>
    </location>
</feature>
<feature type="chain" id="PRO_5046806398" description="Outer membrane protein" evidence="1">
    <location>
        <begin position="21"/>
        <end position="249"/>
    </location>
</feature>
<accession>A0ABN6VSZ0</accession>
<organism evidence="2 3">
    <name type="scientific">Geotalea uraniireducens</name>
    <dbReference type="NCBI Taxonomy" id="351604"/>
    <lineage>
        <taxon>Bacteria</taxon>
        <taxon>Pseudomonadati</taxon>
        <taxon>Thermodesulfobacteriota</taxon>
        <taxon>Desulfuromonadia</taxon>
        <taxon>Geobacterales</taxon>
        <taxon>Geobacteraceae</taxon>
        <taxon>Geotalea</taxon>
    </lineage>
</organism>
<evidence type="ECO:0000256" key="1">
    <source>
        <dbReference type="SAM" id="SignalP"/>
    </source>
</evidence>
<proteinExistence type="predicted"/>
<dbReference type="Proteomes" id="UP001317705">
    <property type="component" value="Chromosome"/>
</dbReference>
<dbReference type="EMBL" id="AP027151">
    <property type="protein sequence ID" value="BDV43474.1"/>
    <property type="molecule type" value="Genomic_DNA"/>
</dbReference>
<sequence>MGMRTLIGSMVLLLATAASARAMGIEAAVGVWNQSPRGDIAYQGTSLDLKNELKYGSETRLMGRIKVETPFFLPNLYLMATPMEFKEQGEKSGTFDFGGTTFSGNVPFTSKLRLDHYDLGLYWGVPFLKSATAGILNVDLGVNARLVNLKAEIVQGTTAESKSLIVPVPMAYAAVQVKPLSWLAAEGEARGVAYGKNRYFDLIARGKVIFFNHLFAAAGYRYEKLKIDQSDVQADTNFGGPFGEVGCQF</sequence>
<keyword evidence="3" id="KW-1185">Reference proteome</keyword>
<name>A0ABN6VSZ0_9BACT</name>
<evidence type="ECO:0000313" key="3">
    <source>
        <dbReference type="Proteomes" id="UP001317705"/>
    </source>
</evidence>
<protein>
    <recommendedName>
        <fullName evidence="4">Outer membrane protein</fullName>
    </recommendedName>
</protein>
<keyword evidence="1" id="KW-0732">Signal</keyword>
<dbReference type="InterPro" id="IPR026387">
    <property type="entry name" value="OMP_w_GlyGly"/>
</dbReference>
<reference evidence="2 3" key="1">
    <citation type="submission" date="2022-12" db="EMBL/GenBank/DDBJ databases">
        <title>Polyphasic characterization of Geotalea uranireducens NIT-SL11 newly isolated from a complex of sewage sludge and microbially reduced graphene oxide.</title>
        <authorList>
            <person name="Xie L."/>
            <person name="Yoshida N."/>
            <person name="Meng L."/>
        </authorList>
    </citation>
    <scope>NUCLEOTIDE SEQUENCE [LARGE SCALE GENOMIC DNA]</scope>
    <source>
        <strain evidence="2 3">NIT-SL11</strain>
    </source>
</reference>
<evidence type="ECO:0000313" key="2">
    <source>
        <dbReference type="EMBL" id="BDV43474.1"/>
    </source>
</evidence>
<gene>
    <name evidence="2" type="ORF">GURASL_23970</name>
</gene>
<dbReference type="NCBIfam" id="TIGR04219">
    <property type="entry name" value="OMP_w_GlyGly"/>
    <property type="match status" value="1"/>
</dbReference>
<evidence type="ECO:0008006" key="4">
    <source>
        <dbReference type="Google" id="ProtNLM"/>
    </source>
</evidence>